<dbReference type="Pfam" id="PF08351">
    <property type="entry name" value="TmcA_N"/>
    <property type="match status" value="1"/>
</dbReference>
<evidence type="ECO:0000313" key="2">
    <source>
        <dbReference type="Proteomes" id="UP000025227"/>
    </source>
</evidence>
<dbReference type="PANTHER" id="PTHR10925:SF5">
    <property type="entry name" value="RNA CYTIDINE ACETYLTRANSFERASE"/>
    <property type="match status" value="1"/>
</dbReference>
<reference evidence="3" key="1">
    <citation type="submission" date="2020-12" db="UniProtKB">
        <authorList>
            <consortium name="WormBaseParasite"/>
        </authorList>
    </citation>
    <scope>IDENTIFICATION</scope>
    <source>
        <strain evidence="3">MHco3</strain>
    </source>
</reference>
<keyword evidence="2" id="KW-1185">Reference proteome</keyword>
<dbReference type="Gene3D" id="3.40.50.11040">
    <property type="match status" value="1"/>
</dbReference>
<dbReference type="AlphaFoldDB" id="A0A7I4XRR9"/>
<dbReference type="GO" id="GO:0005730">
    <property type="term" value="C:nucleolus"/>
    <property type="evidence" value="ECO:0007669"/>
    <property type="project" value="TreeGrafter"/>
</dbReference>
<dbReference type="InterPro" id="IPR013562">
    <property type="entry name" value="TmcA/NAT10_N"/>
</dbReference>
<dbReference type="OrthoDB" id="10067491at2759"/>
<sequence length="96" mass="11117">MTKIRYCYYNETQNILGNTYGMLVLQDFEALTPNLLARTIETIEGGGIVVLLMKTVNSLRQLYTIAMDVHNRYRTESHTEIVARFNERFILSLAKL</sequence>
<dbReference type="WBParaSite" id="HCON_00002340-00001">
    <property type="protein sequence ID" value="HCON_00002340-00001"/>
    <property type="gene ID" value="HCON_00002340"/>
</dbReference>
<dbReference type="GO" id="GO:0000049">
    <property type="term" value="F:tRNA binding"/>
    <property type="evidence" value="ECO:0007669"/>
    <property type="project" value="TreeGrafter"/>
</dbReference>
<dbReference type="InterPro" id="IPR032672">
    <property type="entry name" value="TmcA/NAT10/Kre33"/>
</dbReference>
<feature type="domain" description="TmcA/NAT10 N-terminal" evidence="1">
    <location>
        <begin position="3"/>
        <end position="93"/>
    </location>
</feature>
<dbReference type="Proteomes" id="UP000025227">
    <property type="component" value="Unplaced"/>
</dbReference>
<dbReference type="PANTHER" id="PTHR10925">
    <property type="entry name" value="N-ACETYLTRANSFERASE 10"/>
    <property type="match status" value="1"/>
</dbReference>
<proteinExistence type="predicted"/>
<dbReference type="GO" id="GO:1904812">
    <property type="term" value="P:rRNA acetylation involved in maturation of SSU-rRNA"/>
    <property type="evidence" value="ECO:0007669"/>
    <property type="project" value="TreeGrafter"/>
</dbReference>
<evidence type="ECO:0000313" key="3">
    <source>
        <dbReference type="WBParaSite" id="HCON_00002340-00001"/>
    </source>
</evidence>
<accession>A0A7I4XRR9</accession>
<dbReference type="GO" id="GO:1990883">
    <property type="term" value="F:18S rRNA cytidine N-acetyltransferase activity"/>
    <property type="evidence" value="ECO:0007669"/>
    <property type="project" value="TreeGrafter"/>
</dbReference>
<evidence type="ECO:0000259" key="1">
    <source>
        <dbReference type="Pfam" id="PF08351"/>
    </source>
</evidence>
<organism evidence="2 3">
    <name type="scientific">Haemonchus contortus</name>
    <name type="common">Barber pole worm</name>
    <dbReference type="NCBI Taxonomy" id="6289"/>
    <lineage>
        <taxon>Eukaryota</taxon>
        <taxon>Metazoa</taxon>
        <taxon>Ecdysozoa</taxon>
        <taxon>Nematoda</taxon>
        <taxon>Chromadorea</taxon>
        <taxon>Rhabditida</taxon>
        <taxon>Rhabditina</taxon>
        <taxon>Rhabditomorpha</taxon>
        <taxon>Strongyloidea</taxon>
        <taxon>Trichostrongylidae</taxon>
        <taxon>Haemonchus</taxon>
    </lineage>
</organism>
<name>A0A7I4XRR9_HAECO</name>
<protein>
    <submittedName>
        <fullName evidence="3">TmcA_N domain-containing protein</fullName>
    </submittedName>
</protein>
<dbReference type="GO" id="GO:0030686">
    <property type="term" value="C:90S preribosome"/>
    <property type="evidence" value="ECO:0007669"/>
    <property type="project" value="TreeGrafter"/>
</dbReference>